<comment type="caution">
    <text evidence="1">The sequence shown here is derived from an EMBL/GenBank/DDBJ whole genome shotgun (WGS) entry which is preliminary data.</text>
</comment>
<sequence length="139" mass="14921">MRFLRVLPTRPASLLLMACKPTGLPSNSLKLNCPPREVSASSKPILLLAPYLAIQMPEPEAGKSPLLSCPWHLVTVEAPLCCLPAQHPQSPSCCCLGLDLAACLDWWFPLPSTWICHLGGSLTSGLPTARWCSSASSTQ</sequence>
<evidence type="ECO:0000313" key="2">
    <source>
        <dbReference type="Proteomes" id="UP000558488"/>
    </source>
</evidence>
<gene>
    <name evidence="1" type="ORF">mPipKuh1_010138</name>
</gene>
<reference evidence="1 2" key="1">
    <citation type="journal article" date="2020" name="Nature">
        <title>Six reference-quality genomes reveal evolution of bat adaptations.</title>
        <authorList>
            <person name="Jebb D."/>
            <person name="Huang Z."/>
            <person name="Pippel M."/>
            <person name="Hughes G.M."/>
            <person name="Lavrichenko K."/>
            <person name="Devanna P."/>
            <person name="Winkler S."/>
            <person name="Jermiin L.S."/>
            <person name="Skirmuntt E.C."/>
            <person name="Katzourakis A."/>
            <person name="Burkitt-Gray L."/>
            <person name="Ray D.A."/>
            <person name="Sullivan K.A.M."/>
            <person name="Roscito J.G."/>
            <person name="Kirilenko B.M."/>
            <person name="Davalos L.M."/>
            <person name="Corthals A.P."/>
            <person name="Power M.L."/>
            <person name="Jones G."/>
            <person name="Ransome R.D."/>
            <person name="Dechmann D.K.N."/>
            <person name="Locatelli A.G."/>
            <person name="Puechmaille S.J."/>
            <person name="Fedrigo O."/>
            <person name="Jarvis E.D."/>
            <person name="Hiller M."/>
            <person name="Vernes S.C."/>
            <person name="Myers E.W."/>
            <person name="Teeling E.C."/>
        </authorList>
    </citation>
    <scope>NUCLEOTIDE SEQUENCE [LARGE SCALE GENOMIC DNA]</scope>
    <source>
        <strain evidence="1">MPipKuh1</strain>
        <tissue evidence="1">Flight muscle</tissue>
    </source>
</reference>
<protein>
    <submittedName>
        <fullName evidence="1">Uncharacterized protein</fullName>
    </submittedName>
</protein>
<name>A0A7J7YMF6_PIPKU</name>
<organism evidence="1 2">
    <name type="scientific">Pipistrellus kuhlii</name>
    <name type="common">Kuhl's pipistrelle</name>
    <dbReference type="NCBI Taxonomy" id="59472"/>
    <lineage>
        <taxon>Eukaryota</taxon>
        <taxon>Metazoa</taxon>
        <taxon>Chordata</taxon>
        <taxon>Craniata</taxon>
        <taxon>Vertebrata</taxon>
        <taxon>Euteleostomi</taxon>
        <taxon>Mammalia</taxon>
        <taxon>Eutheria</taxon>
        <taxon>Laurasiatheria</taxon>
        <taxon>Chiroptera</taxon>
        <taxon>Yangochiroptera</taxon>
        <taxon>Vespertilionidae</taxon>
        <taxon>Pipistrellus</taxon>
    </lineage>
</organism>
<accession>A0A7J7YMF6</accession>
<proteinExistence type="predicted"/>
<dbReference type="Proteomes" id="UP000558488">
    <property type="component" value="Unassembled WGS sequence"/>
</dbReference>
<keyword evidence="2" id="KW-1185">Reference proteome</keyword>
<dbReference type="AlphaFoldDB" id="A0A7J7YMF6"/>
<evidence type="ECO:0000313" key="1">
    <source>
        <dbReference type="EMBL" id="KAF6363141.1"/>
    </source>
</evidence>
<dbReference type="EMBL" id="JACAGB010000005">
    <property type="protein sequence ID" value="KAF6363141.1"/>
    <property type="molecule type" value="Genomic_DNA"/>
</dbReference>